<keyword evidence="4" id="KW-1185">Reference proteome</keyword>
<keyword evidence="2" id="KW-0732">Signal</keyword>
<feature type="signal peptide" evidence="2">
    <location>
        <begin position="1"/>
        <end position="25"/>
    </location>
</feature>
<keyword evidence="1" id="KW-0472">Membrane</keyword>
<keyword evidence="1" id="KW-0812">Transmembrane</keyword>
<proteinExistence type="predicted"/>
<evidence type="ECO:0000256" key="1">
    <source>
        <dbReference type="SAM" id="Phobius"/>
    </source>
</evidence>
<comment type="caution">
    <text evidence="3">The sequence shown here is derived from an EMBL/GenBank/DDBJ whole genome shotgun (WGS) entry which is preliminary data.</text>
</comment>
<sequence length="495" mass="53281">MRSAINTFLVLLFVLTVCLSSAVYAYDCPVGIESGHQTWNGSIYGSAPYLCLGTAGNCKYKATVNLCFAESGECVGDFVSTGDVCTESEGEQGNMMWPGGDFIDVPEPEEPEKMQTVCYNNYYSNETGALKVTCEYDMKMPALTSKVSQTNGIIERLYSSTNTHFSALSASLDQHDYFTKVFAESMNEKLSQQNTLLQESTDQIIDGVSSLETLIENGHVTGTETNQVLKSLNGMSNYYFPAIMNQIVSQASNVNTSVQATLGSLSRQVSSAQENVLNTMASEYSPTNKAIKENNLAINSLSDQLTALQNAFDNMEGGSGDNTEVMSAISSLSGDVSGLSDDIGTLSGTVDGLSTALGDGFEGMNTELQGIGDGIDSIVGTLNGDGLSTRGSEGKIDFKGTGLYGEDTLTEMKTEIEALQKEYSEQMKAMQGLFSFDSSELNRGEYVEHRWKFHIRGNEYSFGSGVFPALLGNSGLIAAVLVFLAVLFGIRFLVK</sequence>
<dbReference type="Gene3D" id="1.20.5.340">
    <property type="match status" value="1"/>
</dbReference>
<keyword evidence="1" id="KW-1133">Transmembrane helix</keyword>
<dbReference type="EMBL" id="JAWRCN010000002">
    <property type="protein sequence ID" value="MDW6019037.1"/>
    <property type="molecule type" value="Genomic_DNA"/>
</dbReference>
<dbReference type="RefSeq" id="WP_171138121.1">
    <property type="nucleotide sequence ID" value="NZ_AP024894.1"/>
</dbReference>
<evidence type="ECO:0000256" key="2">
    <source>
        <dbReference type="SAM" id="SignalP"/>
    </source>
</evidence>
<evidence type="ECO:0008006" key="5">
    <source>
        <dbReference type="Google" id="ProtNLM"/>
    </source>
</evidence>
<accession>A0ABU4IMI2</accession>
<feature type="chain" id="PRO_5046551101" description="Methyl-accepting chemotaxis protein" evidence="2">
    <location>
        <begin position="26"/>
        <end position="495"/>
    </location>
</feature>
<reference evidence="3 4" key="1">
    <citation type="submission" date="2023-11" db="EMBL/GenBank/DDBJ databases">
        <title>Plant-associative lifestyle of Vibrio porteresiae and its evolutionary dynamics.</title>
        <authorList>
            <person name="Rameshkumar N."/>
            <person name="Kirti K."/>
        </authorList>
    </citation>
    <scope>NUCLEOTIDE SEQUENCE [LARGE SCALE GENOMIC DNA]</scope>
    <source>
        <strain evidence="3 4">MSSRF60</strain>
    </source>
</reference>
<protein>
    <recommendedName>
        <fullName evidence="5">Methyl-accepting chemotaxis protein</fullName>
    </recommendedName>
</protein>
<feature type="transmembrane region" description="Helical" evidence="1">
    <location>
        <begin position="476"/>
        <end position="494"/>
    </location>
</feature>
<gene>
    <name evidence="3" type="ORF">SBW85_15160</name>
</gene>
<name>A0ABU4IMI2_9VIBR</name>
<dbReference type="Proteomes" id="UP001272325">
    <property type="component" value="Unassembled WGS sequence"/>
</dbReference>
<evidence type="ECO:0000313" key="3">
    <source>
        <dbReference type="EMBL" id="MDW6019037.1"/>
    </source>
</evidence>
<evidence type="ECO:0000313" key="4">
    <source>
        <dbReference type="Proteomes" id="UP001272325"/>
    </source>
</evidence>
<organism evidence="3 4">
    <name type="scientific">Vibrio plantisponsor</name>
    <dbReference type="NCBI Taxonomy" id="664643"/>
    <lineage>
        <taxon>Bacteria</taxon>
        <taxon>Pseudomonadati</taxon>
        <taxon>Pseudomonadota</taxon>
        <taxon>Gammaproteobacteria</taxon>
        <taxon>Vibrionales</taxon>
        <taxon>Vibrionaceae</taxon>
        <taxon>Vibrio</taxon>
    </lineage>
</organism>